<reference evidence="1" key="1">
    <citation type="submission" date="2017-02" db="EMBL/GenBank/DDBJ databases">
        <authorList>
            <person name="Regsiter A."/>
            <person name="William W."/>
        </authorList>
    </citation>
    <scope>NUCLEOTIDE SEQUENCE</scope>
    <source>
        <strain evidence="1">Bib</strain>
    </source>
</reference>
<protein>
    <submittedName>
        <fullName evidence="1">Uncharacterized protein</fullName>
    </submittedName>
</protein>
<dbReference type="EMBL" id="FWDM01000036">
    <property type="protein sequence ID" value="SLM15264.1"/>
    <property type="molecule type" value="Genomic_DNA"/>
</dbReference>
<evidence type="ECO:0000313" key="1">
    <source>
        <dbReference type="EMBL" id="SLM15264.1"/>
    </source>
</evidence>
<proteinExistence type="predicted"/>
<sequence length="119" mass="13399">MTTYEPDLSWNIWKEQPKNNAPGIPMPDDEKVKVEITWPDIETFERLIGNDSTFATFITLTKHCATKITGFSLHGEPIETGAELAAVRAGRTSKARELAINIGSYIFKESLLDEEEEKN</sequence>
<organism evidence="1">
    <name type="scientific">uncultured spirochete</name>
    <dbReference type="NCBI Taxonomy" id="156406"/>
    <lineage>
        <taxon>Bacteria</taxon>
        <taxon>Pseudomonadati</taxon>
        <taxon>Spirochaetota</taxon>
        <taxon>Spirochaetia</taxon>
        <taxon>Spirochaetales</taxon>
        <taxon>environmental samples</taxon>
    </lineage>
</organism>
<gene>
    <name evidence="1" type="ORF">SPIROBIBN47_410003</name>
</gene>
<accession>A0A3P3XL41</accession>
<dbReference type="AlphaFoldDB" id="A0A3P3XL41"/>
<name>A0A3P3XL41_9SPIR</name>